<sequence length="504" mass="54869">MRTVRHLLITLFFGGVLLLCYCSSPEPTTADRYTAVCGSCHLPPDPRELPKSVWSESVLPEMASRMGLQTYAYDPLAVIGEQEYTLAHAGGHYPDAPTISYEVWEDVKAYILAQAPDSLPLVPVPALAQLPSFTARTVATEHKPGALVTYLDVSPQGVRVGDGYGSLYTIDTGGAVRDTLVQGRRPITHYAAAVGGDLVLEIGNMYPTEDHNGALYRMGPDGRTVVADSLHRPVHLLVEDLDRDGRQEIVVSEYGNYTGALTLLQPDGAGAYERQRLSGSAGTIRVVARDMNADGRTDLVSMHAQGDEGIDVFYQSADGRFTRELLLQFSPVWGSSWFELVDFDGDGDEDILTAHGDNADYSNIRKPYHGIRLYENDGANTFTLRYFYPLPGATRVVARDFDADGDMDLAVACNFADFARAPDAGFVYLEQTGGSDSLSFTARTTPAALDGRWLVLEAGDYDGDGDEDLALGSFTLNPAPVPPGVAERWRRDSVDVLLLTNTLR</sequence>
<dbReference type="InterPro" id="IPR028994">
    <property type="entry name" value="Integrin_alpha_N"/>
</dbReference>
<dbReference type="SUPFAM" id="SSF69318">
    <property type="entry name" value="Integrin alpha N-terminal domain"/>
    <property type="match status" value="1"/>
</dbReference>
<dbReference type="EMBL" id="CAKLPZ010000001">
    <property type="protein sequence ID" value="CAH0999737.1"/>
    <property type="molecule type" value="Genomic_DNA"/>
</dbReference>
<accession>A0ABN8F0D2</accession>
<dbReference type="Pfam" id="PF13517">
    <property type="entry name" value="FG-GAP_3"/>
    <property type="match status" value="1"/>
</dbReference>
<proteinExistence type="predicted"/>
<dbReference type="InterPro" id="IPR013517">
    <property type="entry name" value="FG-GAP"/>
</dbReference>
<dbReference type="Proteomes" id="UP000837803">
    <property type="component" value="Unassembled WGS sequence"/>
</dbReference>
<dbReference type="PANTHER" id="PTHR46580:SF4">
    <property type="entry name" value="ATP_GTP-BINDING PROTEIN"/>
    <property type="match status" value="1"/>
</dbReference>
<dbReference type="PANTHER" id="PTHR46580">
    <property type="entry name" value="SENSOR KINASE-RELATED"/>
    <property type="match status" value="1"/>
</dbReference>
<organism evidence="2 3">
    <name type="scientific">Neolewinella maritima</name>
    <dbReference type="NCBI Taxonomy" id="1383882"/>
    <lineage>
        <taxon>Bacteria</taxon>
        <taxon>Pseudomonadati</taxon>
        <taxon>Bacteroidota</taxon>
        <taxon>Saprospiria</taxon>
        <taxon>Saprospirales</taxon>
        <taxon>Lewinellaceae</taxon>
        <taxon>Neolewinella</taxon>
    </lineage>
</organism>
<keyword evidence="1" id="KW-0732">Signal</keyword>
<gene>
    <name evidence="2" type="ORF">LEM8419_01037</name>
</gene>
<comment type="caution">
    <text evidence="2">The sequence shown here is derived from an EMBL/GenBank/DDBJ whole genome shotgun (WGS) entry which is preliminary data.</text>
</comment>
<evidence type="ECO:0000313" key="3">
    <source>
        <dbReference type="Proteomes" id="UP000837803"/>
    </source>
</evidence>
<reference evidence="2" key="1">
    <citation type="submission" date="2021-12" db="EMBL/GenBank/DDBJ databases">
        <authorList>
            <person name="Rodrigo-Torres L."/>
            <person name="Arahal R. D."/>
            <person name="Lucena T."/>
        </authorList>
    </citation>
    <scope>NUCLEOTIDE SEQUENCE</scope>
    <source>
        <strain evidence="2">CECT 8419</strain>
    </source>
</reference>
<name>A0ABN8F0D2_9BACT</name>
<protein>
    <recommendedName>
        <fullName evidence="4">VCBS repeat-containing protein</fullName>
    </recommendedName>
</protein>
<evidence type="ECO:0000313" key="2">
    <source>
        <dbReference type="EMBL" id="CAH0999737.1"/>
    </source>
</evidence>
<evidence type="ECO:0000256" key="1">
    <source>
        <dbReference type="ARBA" id="ARBA00022729"/>
    </source>
</evidence>
<keyword evidence="3" id="KW-1185">Reference proteome</keyword>
<evidence type="ECO:0008006" key="4">
    <source>
        <dbReference type="Google" id="ProtNLM"/>
    </source>
</evidence>
<dbReference type="Gene3D" id="2.130.10.130">
    <property type="entry name" value="Integrin alpha, N-terminal"/>
    <property type="match status" value="1"/>
</dbReference>